<sequence>MASSLRGAFAALFTIVLTTRLVTGKGMRSAVRTAYTAAFGWANWI</sequence>
<evidence type="ECO:0000313" key="1">
    <source>
        <dbReference type="EMBL" id="WUU54931.1"/>
    </source>
</evidence>
<reference evidence="1" key="1">
    <citation type="submission" date="2022-10" db="EMBL/GenBank/DDBJ databases">
        <title>The complete genomes of actinobacterial strains from the NBC collection.</title>
        <authorList>
            <person name="Joergensen T.S."/>
            <person name="Alvarez Arevalo M."/>
            <person name="Sterndorff E.B."/>
            <person name="Faurdal D."/>
            <person name="Vuksanovic O."/>
            <person name="Mourched A.-S."/>
            <person name="Charusanti P."/>
            <person name="Shaw S."/>
            <person name="Blin K."/>
            <person name="Weber T."/>
        </authorList>
    </citation>
    <scope>NUCLEOTIDE SEQUENCE [LARGE SCALE GENOMIC DNA]</scope>
    <source>
        <strain evidence="1">NBC 01686</strain>
    </source>
</reference>
<dbReference type="EMBL" id="CP109207">
    <property type="protein sequence ID" value="WUU54931.1"/>
    <property type="molecule type" value="Genomic_DNA"/>
</dbReference>
<dbReference type="RefSeq" id="WP_191882914.1">
    <property type="nucleotide sequence ID" value="NZ_CP109207.1"/>
</dbReference>
<gene>
    <name evidence="1" type="ORF">OIE82_18020</name>
</gene>
<accession>A0ABZ1Y926</accession>
<proteinExistence type="predicted"/>
<organism evidence="1">
    <name type="scientific">Streptomyces althioticus</name>
    <dbReference type="NCBI Taxonomy" id="83380"/>
    <lineage>
        <taxon>Bacteria</taxon>
        <taxon>Bacillati</taxon>
        <taxon>Actinomycetota</taxon>
        <taxon>Actinomycetes</taxon>
        <taxon>Kitasatosporales</taxon>
        <taxon>Streptomycetaceae</taxon>
        <taxon>Streptomyces</taxon>
        <taxon>Streptomyces althioticus group</taxon>
    </lineage>
</organism>
<protein>
    <submittedName>
        <fullName evidence="1">Uncharacterized protein</fullName>
    </submittedName>
</protein>
<name>A0ABZ1Y926_9ACTN</name>